<feature type="active site" description="Nucleophile" evidence="7">
    <location>
        <position position="338"/>
    </location>
</feature>
<dbReference type="NCBIfam" id="NF001989">
    <property type="entry name" value="PRK00784.1"/>
    <property type="match status" value="1"/>
</dbReference>
<dbReference type="PROSITE" id="PS51274">
    <property type="entry name" value="GATASE_COBBQ"/>
    <property type="match status" value="1"/>
</dbReference>
<dbReference type="InterPro" id="IPR027417">
    <property type="entry name" value="P-loop_NTPase"/>
</dbReference>
<dbReference type="Pfam" id="PF01656">
    <property type="entry name" value="CbiA"/>
    <property type="match status" value="1"/>
</dbReference>
<evidence type="ECO:0000256" key="2">
    <source>
        <dbReference type="ARBA" id="ARBA00006205"/>
    </source>
</evidence>
<dbReference type="PANTHER" id="PTHR21343">
    <property type="entry name" value="DETHIOBIOTIN SYNTHETASE"/>
    <property type="match status" value="1"/>
</dbReference>
<dbReference type="PANTHER" id="PTHR21343:SF1">
    <property type="entry name" value="COBYRIC ACID SYNTHASE"/>
    <property type="match status" value="1"/>
</dbReference>
<dbReference type="EMBL" id="FNBW01000017">
    <property type="protein sequence ID" value="SDG42284.1"/>
    <property type="molecule type" value="Genomic_DNA"/>
</dbReference>
<dbReference type="Gene3D" id="3.40.50.880">
    <property type="match status" value="1"/>
</dbReference>
<comment type="pathway">
    <text evidence="1 7">Cofactor biosynthesis; adenosylcobalamin biosynthesis.</text>
</comment>
<evidence type="ECO:0000256" key="6">
    <source>
        <dbReference type="ARBA" id="ARBA00025166"/>
    </source>
</evidence>
<gene>
    <name evidence="7" type="primary">cobQ</name>
    <name evidence="10" type="ORF">SAMN05660686_04334</name>
</gene>
<evidence type="ECO:0000256" key="1">
    <source>
        <dbReference type="ARBA" id="ARBA00004953"/>
    </source>
</evidence>
<dbReference type="GO" id="GO:0015420">
    <property type="term" value="F:ABC-type vitamin B12 transporter activity"/>
    <property type="evidence" value="ECO:0007669"/>
    <property type="project" value="UniProtKB-UniRule"/>
</dbReference>
<evidence type="ECO:0000259" key="8">
    <source>
        <dbReference type="Pfam" id="PF01656"/>
    </source>
</evidence>
<evidence type="ECO:0000256" key="5">
    <source>
        <dbReference type="ARBA" id="ARBA00022962"/>
    </source>
</evidence>
<evidence type="ECO:0000256" key="7">
    <source>
        <dbReference type="HAMAP-Rule" id="MF_00028"/>
    </source>
</evidence>
<dbReference type="InterPro" id="IPR004459">
    <property type="entry name" value="CobQ_synth"/>
</dbReference>
<dbReference type="GO" id="GO:0009236">
    <property type="term" value="P:cobalamin biosynthetic process"/>
    <property type="evidence" value="ECO:0007669"/>
    <property type="project" value="UniProtKB-UniRule"/>
</dbReference>
<proteinExistence type="inferred from homology"/>
<evidence type="ECO:0000256" key="3">
    <source>
        <dbReference type="ARBA" id="ARBA00019833"/>
    </source>
</evidence>
<evidence type="ECO:0000313" key="10">
    <source>
        <dbReference type="EMBL" id="SDG42284.1"/>
    </source>
</evidence>
<feature type="domain" description="CobQ/CobB/MinD/ParA nucleotide binding" evidence="8">
    <location>
        <begin position="7"/>
        <end position="242"/>
    </location>
</feature>
<dbReference type="InterPro" id="IPR002586">
    <property type="entry name" value="CobQ/CobB/MinD/ParA_Nub-bd_dom"/>
</dbReference>
<accession>A0A8G2BLL8</accession>
<evidence type="ECO:0000256" key="4">
    <source>
        <dbReference type="ARBA" id="ARBA00022573"/>
    </source>
</evidence>
<protein>
    <recommendedName>
        <fullName evidence="3 7">Cobyric acid synthase</fullName>
    </recommendedName>
</protein>
<dbReference type="SUPFAM" id="SSF52540">
    <property type="entry name" value="P-loop containing nucleoside triphosphate hydrolases"/>
    <property type="match status" value="1"/>
</dbReference>
<organism evidence="10 11">
    <name type="scientific">Thalassobaculum litoreum DSM 18839</name>
    <dbReference type="NCBI Taxonomy" id="1123362"/>
    <lineage>
        <taxon>Bacteria</taxon>
        <taxon>Pseudomonadati</taxon>
        <taxon>Pseudomonadota</taxon>
        <taxon>Alphaproteobacteria</taxon>
        <taxon>Rhodospirillales</taxon>
        <taxon>Thalassobaculaceae</taxon>
        <taxon>Thalassobaculum</taxon>
    </lineage>
</organism>
<dbReference type="InterPro" id="IPR029062">
    <property type="entry name" value="Class_I_gatase-like"/>
</dbReference>
<dbReference type="CDD" id="cd05389">
    <property type="entry name" value="CobQ_N"/>
    <property type="match status" value="1"/>
</dbReference>
<dbReference type="GO" id="GO:0003824">
    <property type="term" value="F:catalytic activity"/>
    <property type="evidence" value="ECO:0007669"/>
    <property type="project" value="InterPro"/>
</dbReference>
<feature type="active site" evidence="7">
    <location>
        <position position="435"/>
    </location>
</feature>
<comment type="similarity">
    <text evidence="2 7">Belongs to the CobB/CobQ family. CobQ subfamily.</text>
</comment>
<dbReference type="Gene3D" id="3.40.50.300">
    <property type="entry name" value="P-loop containing nucleotide triphosphate hydrolases"/>
    <property type="match status" value="1"/>
</dbReference>
<sequence>MTGRALMLQGTGSDVGKSVLTAGLCRAFVRRGLTVRPFKPQNMSNNAAVADDAEGGGGEIGRAQWLQALACGVAPSVHMNPVLLKPNSDTGSQVVLRGRALEVAEARQYWSTRGSLLAPVIESFEHLKAQADIVVVEGAGSAAEANLRHGDIANMGFAVPTRTPVVLVGDINRGGVIAALVGTQAVLDSADREMVAGFIVNLFRGDPRLFDDGLAMIAERTGWRSFGVVPFLPQIKALPAEDAVVLEQGRAGEDGRIVVAVPMFSRIANFDDLDPLRADPAFDVRFCPPGTPLPGDAALVVLPGTKSTLSDLRFLKAQGWDIDIRAHVRRGGRVLGLCGGYQMLGTWVRDPDGIEGPAGEEAGLGLLDVETVIEPAKTVRNAVCRSALLDAEATGYEIHAGRTTGPGLARAFLERAGETIGILSSDGLVVGTYLHGMLGDDAFRARYLQFAGLSGTPGLVFAEQVDTALDALAIALEAHLDVDALLEAAR</sequence>
<dbReference type="Pfam" id="PF07685">
    <property type="entry name" value="GATase_3"/>
    <property type="match status" value="1"/>
</dbReference>
<dbReference type="InterPro" id="IPR047045">
    <property type="entry name" value="CobQ_N"/>
</dbReference>
<keyword evidence="4 7" id="KW-0169">Cobalamin biosynthesis</keyword>
<dbReference type="UniPathway" id="UPA00148"/>
<dbReference type="InterPro" id="IPR033949">
    <property type="entry name" value="CobQ_GATase1"/>
</dbReference>
<dbReference type="InterPro" id="IPR011698">
    <property type="entry name" value="GATase_3"/>
</dbReference>
<dbReference type="RefSeq" id="WP_093153742.1">
    <property type="nucleotide sequence ID" value="NZ_FNBW01000017.1"/>
</dbReference>
<dbReference type="Proteomes" id="UP000198615">
    <property type="component" value="Unassembled WGS sequence"/>
</dbReference>
<evidence type="ECO:0000313" key="11">
    <source>
        <dbReference type="Proteomes" id="UP000198615"/>
    </source>
</evidence>
<comment type="function">
    <text evidence="6 7">Catalyzes amidations at positions B, D, E, and G on adenosylcobyrinic A,C-diamide. NH(2) groups are provided by glutamine, and one molecule of ATP is hydrogenolyzed for each amidation.</text>
</comment>
<reference evidence="10 11" key="1">
    <citation type="submission" date="2016-10" db="EMBL/GenBank/DDBJ databases">
        <authorList>
            <person name="Varghese N."/>
            <person name="Submissions S."/>
        </authorList>
    </citation>
    <scope>NUCLEOTIDE SEQUENCE [LARGE SCALE GENOMIC DNA]</scope>
    <source>
        <strain evidence="10 11">DSM 18839</strain>
    </source>
</reference>
<dbReference type="HAMAP" id="MF_00028">
    <property type="entry name" value="CobQ"/>
    <property type="match status" value="1"/>
</dbReference>
<dbReference type="CDD" id="cd01750">
    <property type="entry name" value="GATase1_CobQ"/>
    <property type="match status" value="1"/>
</dbReference>
<comment type="caution">
    <text evidence="10">The sequence shown here is derived from an EMBL/GenBank/DDBJ whole genome shotgun (WGS) entry which is preliminary data.</text>
</comment>
<dbReference type="SUPFAM" id="SSF52317">
    <property type="entry name" value="Class I glutamine amidotransferase-like"/>
    <property type="match status" value="1"/>
</dbReference>
<name>A0A8G2BLL8_9PROT</name>
<keyword evidence="11" id="KW-1185">Reference proteome</keyword>
<dbReference type="AlphaFoldDB" id="A0A8G2BLL8"/>
<keyword evidence="5 7" id="KW-0315">Glutamine amidotransferase</keyword>
<evidence type="ECO:0000259" key="9">
    <source>
        <dbReference type="Pfam" id="PF07685"/>
    </source>
</evidence>
<dbReference type="NCBIfam" id="TIGR00313">
    <property type="entry name" value="cobQ"/>
    <property type="match status" value="1"/>
</dbReference>
<dbReference type="OrthoDB" id="9808302at2"/>
<feature type="domain" description="CobB/CobQ-like glutamine amidotransferase" evidence="9">
    <location>
        <begin position="259"/>
        <end position="442"/>
    </location>
</feature>